<proteinExistence type="predicted"/>
<dbReference type="AlphaFoldDB" id="A0A3D3RBJ7"/>
<name>A0A3D3RBJ7_9PLAN</name>
<organism evidence="1 2">
    <name type="scientific">Gimesia maris</name>
    <dbReference type="NCBI Taxonomy" id="122"/>
    <lineage>
        <taxon>Bacteria</taxon>
        <taxon>Pseudomonadati</taxon>
        <taxon>Planctomycetota</taxon>
        <taxon>Planctomycetia</taxon>
        <taxon>Planctomycetales</taxon>
        <taxon>Planctomycetaceae</taxon>
        <taxon>Gimesia</taxon>
    </lineage>
</organism>
<comment type="caution">
    <text evidence="1">The sequence shown here is derived from an EMBL/GenBank/DDBJ whole genome shotgun (WGS) entry which is preliminary data.</text>
</comment>
<reference evidence="1 2" key="1">
    <citation type="journal article" date="2018" name="Nat. Biotechnol.">
        <title>A standardized bacterial taxonomy based on genome phylogeny substantially revises the tree of life.</title>
        <authorList>
            <person name="Parks D.H."/>
            <person name="Chuvochina M."/>
            <person name="Waite D.W."/>
            <person name="Rinke C."/>
            <person name="Skarshewski A."/>
            <person name="Chaumeil P.A."/>
            <person name="Hugenholtz P."/>
        </authorList>
    </citation>
    <scope>NUCLEOTIDE SEQUENCE [LARGE SCALE GENOMIC DNA]</scope>
    <source>
        <strain evidence="1">UBA9375</strain>
    </source>
</reference>
<gene>
    <name evidence="1" type="ORF">DIT97_25330</name>
</gene>
<dbReference type="EMBL" id="DQAY01000152">
    <property type="protein sequence ID" value="HCO26179.1"/>
    <property type="molecule type" value="Genomic_DNA"/>
</dbReference>
<evidence type="ECO:0000313" key="1">
    <source>
        <dbReference type="EMBL" id="HCO26179.1"/>
    </source>
</evidence>
<dbReference type="Proteomes" id="UP000263642">
    <property type="component" value="Unassembled WGS sequence"/>
</dbReference>
<accession>A0A3D3RBJ7</accession>
<sequence length="62" mass="6972">MSDSTSLHSFRIPVFKIVKKSELQKSAGMQQSRVQIVSDCERSCTIYAEGCSRDKSDSCLRI</sequence>
<evidence type="ECO:0000313" key="2">
    <source>
        <dbReference type="Proteomes" id="UP000263642"/>
    </source>
</evidence>
<protein>
    <submittedName>
        <fullName evidence="1">Uncharacterized protein</fullName>
    </submittedName>
</protein>